<dbReference type="KEGG" id="gsh:117364323"/>
<dbReference type="CTD" id="1027"/>
<dbReference type="PANTHER" id="PTHR10265:SF9">
    <property type="entry name" value="CYCLIN-DEPENDENT KINASE INHIBITOR 1B"/>
    <property type="match status" value="1"/>
</dbReference>
<feature type="domain" description="Cyclin-dependent kinase inhibitor" evidence="17">
    <location>
        <begin position="31"/>
        <end position="79"/>
    </location>
</feature>
<dbReference type="GO" id="GO:0004861">
    <property type="term" value="F:cyclin-dependent protein serine/threonine kinase inhibitor activity"/>
    <property type="evidence" value="ECO:0007669"/>
    <property type="project" value="InterPro"/>
</dbReference>
<proteinExistence type="inferred from homology"/>
<evidence type="ECO:0000256" key="5">
    <source>
        <dbReference type="ARBA" id="ARBA00014547"/>
    </source>
</evidence>
<dbReference type="GO" id="GO:0008285">
    <property type="term" value="P:negative regulation of cell population proliferation"/>
    <property type="evidence" value="ECO:0007669"/>
    <property type="project" value="TreeGrafter"/>
</dbReference>
<dbReference type="InParanoid" id="A0A6P8RUM7"/>
<accession>A0A6P8RUM7</accession>
<name>A0A6P8RUM7_GEOSA</name>
<evidence type="ECO:0000313" key="19">
    <source>
        <dbReference type="RefSeq" id="XP_033809312.1"/>
    </source>
</evidence>
<dbReference type="GO" id="GO:0045930">
    <property type="term" value="P:negative regulation of mitotic cell cycle"/>
    <property type="evidence" value="ECO:0007669"/>
    <property type="project" value="TreeGrafter"/>
</dbReference>
<dbReference type="FunCoup" id="A0A6P8RUM7">
    <property type="interactions" value="3284"/>
</dbReference>
<evidence type="ECO:0000256" key="14">
    <source>
        <dbReference type="ARBA" id="ARBA00031925"/>
    </source>
</evidence>
<evidence type="ECO:0000256" key="15">
    <source>
        <dbReference type="ARBA" id="ARBA00045727"/>
    </source>
</evidence>
<evidence type="ECO:0000256" key="6">
    <source>
        <dbReference type="ARBA" id="ARBA00022490"/>
    </source>
</evidence>
<evidence type="ECO:0000256" key="4">
    <source>
        <dbReference type="ARBA" id="ARBA00006726"/>
    </source>
</evidence>
<evidence type="ECO:0000256" key="7">
    <source>
        <dbReference type="ARBA" id="ARBA00022553"/>
    </source>
</evidence>
<dbReference type="GeneID" id="117364323"/>
<keyword evidence="18" id="KW-1185">Reference proteome</keyword>
<feature type="compositionally biased region" description="Polar residues" evidence="16">
    <location>
        <begin position="155"/>
        <end position="182"/>
    </location>
</feature>
<dbReference type="RefSeq" id="XP_033809312.1">
    <property type="nucleotide sequence ID" value="XM_033953421.1"/>
</dbReference>
<dbReference type="GO" id="GO:0005634">
    <property type="term" value="C:nucleus"/>
    <property type="evidence" value="ECO:0007669"/>
    <property type="project" value="UniProtKB-SubCell"/>
</dbReference>
<evidence type="ECO:0000256" key="13">
    <source>
        <dbReference type="ARBA" id="ARBA00031903"/>
    </source>
</evidence>
<evidence type="ECO:0000256" key="1">
    <source>
        <dbReference type="ARBA" id="ARBA00004123"/>
    </source>
</evidence>
<dbReference type="PANTHER" id="PTHR10265">
    <property type="entry name" value="CYCLIN-DEPENDENT KINASE INHIBITOR 1"/>
    <property type="match status" value="1"/>
</dbReference>
<evidence type="ECO:0000313" key="18">
    <source>
        <dbReference type="Proteomes" id="UP000515159"/>
    </source>
</evidence>
<keyword evidence="8" id="KW-0967">Endosome</keyword>
<dbReference type="GO" id="GO:0005768">
    <property type="term" value="C:endosome"/>
    <property type="evidence" value="ECO:0007669"/>
    <property type="project" value="UniProtKB-SubCell"/>
</dbReference>
<evidence type="ECO:0000256" key="10">
    <source>
        <dbReference type="ARBA" id="ARBA00023013"/>
    </source>
</evidence>
<feature type="region of interest" description="Disordered" evidence="16">
    <location>
        <begin position="122"/>
        <end position="194"/>
    </location>
</feature>
<evidence type="ECO:0000259" key="17">
    <source>
        <dbReference type="Pfam" id="PF02234"/>
    </source>
</evidence>
<reference evidence="19" key="1">
    <citation type="submission" date="2025-08" db="UniProtKB">
        <authorList>
            <consortium name="RefSeq"/>
        </authorList>
    </citation>
    <scope>IDENTIFICATION</scope>
</reference>
<evidence type="ECO:0000256" key="3">
    <source>
        <dbReference type="ARBA" id="ARBA00004496"/>
    </source>
</evidence>
<evidence type="ECO:0000256" key="2">
    <source>
        <dbReference type="ARBA" id="ARBA00004177"/>
    </source>
</evidence>
<evidence type="ECO:0000256" key="9">
    <source>
        <dbReference type="ARBA" id="ARBA00022843"/>
    </source>
</evidence>
<dbReference type="Gene3D" id="4.10.365.10">
    <property type="entry name" value="p27"/>
    <property type="match status" value="1"/>
</dbReference>
<dbReference type="GO" id="GO:0051087">
    <property type="term" value="F:protein-folding chaperone binding"/>
    <property type="evidence" value="ECO:0007669"/>
    <property type="project" value="TreeGrafter"/>
</dbReference>
<keyword evidence="10 19" id="KW-0649">Protein kinase inhibitor</keyword>
<comment type="subcellular location">
    <subcellularLocation>
        <location evidence="3">Cytoplasm</location>
    </subcellularLocation>
    <subcellularLocation>
        <location evidence="2">Endosome</location>
    </subcellularLocation>
    <subcellularLocation>
        <location evidence="1">Nucleus</location>
    </subcellularLocation>
</comment>
<comment type="function">
    <text evidence="15">Important regulator of cell cycle progression. Inhibits the kinase activity of CDK2 bound to cyclin A, but has little inhibitory activity on CDK2 bound to SPDYA. Involved in G1 arrest. Potent inhibitor of cyclin E- and cyclin A-CDK2 complexes. Forms a complex with cyclin type D-CDK4 complexes and is involved in the assembly, stability, and modulation of CCND1-CDK4 complex activation. Acts either as an inhibitor or an activator of cyclin type D-CDK4 complexes depending on its phosphorylation state and/or stoichometry.</text>
</comment>
<dbReference type="GO" id="GO:0000082">
    <property type="term" value="P:G1/S transition of mitotic cell cycle"/>
    <property type="evidence" value="ECO:0007669"/>
    <property type="project" value="TreeGrafter"/>
</dbReference>
<organism evidence="18 19">
    <name type="scientific">Geotrypetes seraphini</name>
    <name type="common">Gaboon caecilian</name>
    <name type="synonym">Caecilia seraphini</name>
    <dbReference type="NCBI Taxonomy" id="260995"/>
    <lineage>
        <taxon>Eukaryota</taxon>
        <taxon>Metazoa</taxon>
        <taxon>Chordata</taxon>
        <taxon>Craniata</taxon>
        <taxon>Vertebrata</taxon>
        <taxon>Euteleostomi</taxon>
        <taxon>Amphibia</taxon>
        <taxon>Gymnophiona</taxon>
        <taxon>Geotrypetes</taxon>
    </lineage>
</organism>
<sequence length="194" mass="22126">MSTIRISNGSPNSERMEARLMENSKFSACRNLFGRVDREELKKEFEQQQKDMEDECKERWDFDFKNHRPLEGRRYQWEAMDLKDMPEFYYRPLKISCPSGSDESLDVNGNCADILPRAQGISGGARVVGPKTTESESQTDLIDQCAGQRKRSATDDFSPQNKRANTTEATALGDSPNSTVEQTPKKPSPRRHQT</sequence>
<evidence type="ECO:0000256" key="11">
    <source>
        <dbReference type="ARBA" id="ARBA00023242"/>
    </source>
</evidence>
<keyword evidence="9" id="KW-0832">Ubl conjugation</keyword>
<protein>
    <recommendedName>
        <fullName evidence="5">Cyclin-dependent kinase inhibitor 1B</fullName>
    </recommendedName>
    <alternativeName>
        <fullName evidence="14">Cyclin-dependent kinase inhibitor p27</fullName>
    </alternativeName>
    <alternativeName>
        <fullName evidence="13">p27Kip1</fullName>
    </alternativeName>
</protein>
<keyword evidence="11" id="KW-0539">Nucleus</keyword>
<dbReference type="Proteomes" id="UP000515159">
    <property type="component" value="Chromosome 7"/>
</dbReference>
<dbReference type="InterPro" id="IPR003175">
    <property type="entry name" value="CDI_dom"/>
</dbReference>
<evidence type="ECO:0000256" key="12">
    <source>
        <dbReference type="ARBA" id="ARBA00023306"/>
    </source>
</evidence>
<evidence type="ECO:0000256" key="8">
    <source>
        <dbReference type="ARBA" id="ARBA00022753"/>
    </source>
</evidence>
<keyword evidence="6" id="KW-0963">Cytoplasm</keyword>
<evidence type="ECO:0000256" key="16">
    <source>
        <dbReference type="SAM" id="MobiDB-lite"/>
    </source>
</evidence>
<dbReference type="AlphaFoldDB" id="A0A6P8RUM7"/>
<dbReference type="Pfam" id="PF02234">
    <property type="entry name" value="CDI"/>
    <property type="match status" value="1"/>
</dbReference>
<keyword evidence="12" id="KW-0131">Cell cycle</keyword>
<keyword evidence="7" id="KW-0597">Phosphoprotein</keyword>
<dbReference type="InterPro" id="IPR044898">
    <property type="entry name" value="CDI_dom_sf"/>
</dbReference>
<dbReference type="OrthoDB" id="6373236at2759"/>
<comment type="similarity">
    <text evidence="4">Belongs to the CDI family.</text>
</comment>
<gene>
    <name evidence="19" type="primary">CDKN1B</name>
</gene>